<feature type="compositionally biased region" description="Basic and acidic residues" evidence="5">
    <location>
        <begin position="341"/>
        <end position="354"/>
    </location>
</feature>
<name>A0A8H7TQ64_BIOOC</name>
<comment type="subcellular location">
    <subcellularLocation>
        <location evidence="1">Membrane</location>
        <topology evidence="1">Multi-pass membrane protein</topology>
    </subcellularLocation>
</comment>
<gene>
    <name evidence="7" type="ORF">IM811_014354</name>
</gene>
<reference evidence="7" key="1">
    <citation type="submission" date="2020-10" db="EMBL/GenBank/DDBJ databases">
        <title>High-Quality Genome Resource of Clonostachys rosea strain S41 by Oxford Nanopore Long-Read Sequencing.</title>
        <authorList>
            <person name="Wang H."/>
        </authorList>
    </citation>
    <scope>NUCLEOTIDE SEQUENCE</scope>
    <source>
        <strain evidence="7">S41</strain>
    </source>
</reference>
<organism evidence="7 8">
    <name type="scientific">Bionectria ochroleuca</name>
    <name type="common">Gliocladium roseum</name>
    <dbReference type="NCBI Taxonomy" id="29856"/>
    <lineage>
        <taxon>Eukaryota</taxon>
        <taxon>Fungi</taxon>
        <taxon>Dikarya</taxon>
        <taxon>Ascomycota</taxon>
        <taxon>Pezizomycotina</taxon>
        <taxon>Sordariomycetes</taxon>
        <taxon>Hypocreomycetidae</taxon>
        <taxon>Hypocreales</taxon>
        <taxon>Bionectriaceae</taxon>
        <taxon>Clonostachys</taxon>
    </lineage>
</organism>
<feature type="region of interest" description="Disordered" evidence="5">
    <location>
        <begin position="335"/>
        <end position="366"/>
    </location>
</feature>
<feature type="compositionally biased region" description="Basic and acidic residues" evidence="5">
    <location>
        <begin position="83"/>
        <end position="95"/>
    </location>
</feature>
<evidence type="ECO:0000313" key="8">
    <source>
        <dbReference type="Proteomes" id="UP000616885"/>
    </source>
</evidence>
<feature type="transmembrane region" description="Helical" evidence="6">
    <location>
        <begin position="267"/>
        <end position="288"/>
    </location>
</feature>
<feature type="region of interest" description="Disordered" evidence="5">
    <location>
        <begin position="26"/>
        <end position="95"/>
    </location>
</feature>
<accession>A0A8H7TQ64</accession>
<dbReference type="AlphaFoldDB" id="A0A8H7TQ64"/>
<protein>
    <submittedName>
        <fullName evidence="7">Uncharacterized protein</fullName>
    </submittedName>
</protein>
<evidence type="ECO:0000256" key="4">
    <source>
        <dbReference type="ARBA" id="ARBA00023136"/>
    </source>
</evidence>
<dbReference type="InterPro" id="IPR045863">
    <property type="entry name" value="CorA_TM1_TM2"/>
</dbReference>
<feature type="compositionally biased region" description="Basic and acidic residues" evidence="5">
    <location>
        <begin position="42"/>
        <end position="59"/>
    </location>
</feature>
<dbReference type="Pfam" id="PF01544">
    <property type="entry name" value="CorA"/>
    <property type="match status" value="1"/>
</dbReference>
<evidence type="ECO:0000256" key="5">
    <source>
        <dbReference type="SAM" id="MobiDB-lite"/>
    </source>
</evidence>
<evidence type="ECO:0000256" key="2">
    <source>
        <dbReference type="ARBA" id="ARBA00022692"/>
    </source>
</evidence>
<proteinExistence type="predicted"/>
<sequence>MMKDEDYKPRKYHEVNSFFRNSWGQVPDKTSSRFMQPRTVVKQHEEPKGASLAKGEKAGKQVACGSDYDENESQEGNQCQKEASVEAKTDKRTNIDESDKEKHICMPYFCLSPMDTRLAKFKEEQEKHDDLLNIYGDSAIHGSPTLDETTILDLTLTKTKIIATDIREDRNFLAEELFRDIKDVCDELNILRSASHYQKTVQRKLFSREVKDADLSAETVLKDIKEMDVVAERIQLAVNTTFSLTLLQQSEITNYQATLATAQGKTVMAFTFATVLFLPLSFLSSLFALDVSLFQQTPAWAFYVFVSIAVSLVLGLVAFYGHEITEQLPRIFQDAGLPSPSKDDNVAKTEKKEVPTPPAEPPTINGEGIYHRFRGYGKAKQQFHV</sequence>
<dbReference type="EMBL" id="JADCTT010000005">
    <property type="protein sequence ID" value="KAF9752560.1"/>
    <property type="molecule type" value="Genomic_DNA"/>
</dbReference>
<keyword evidence="4 6" id="KW-0472">Membrane</keyword>
<evidence type="ECO:0000256" key="1">
    <source>
        <dbReference type="ARBA" id="ARBA00004141"/>
    </source>
</evidence>
<evidence type="ECO:0000256" key="6">
    <source>
        <dbReference type="SAM" id="Phobius"/>
    </source>
</evidence>
<dbReference type="Gene3D" id="1.20.58.340">
    <property type="entry name" value="Magnesium transport protein CorA, transmembrane region"/>
    <property type="match status" value="1"/>
</dbReference>
<keyword evidence="3 6" id="KW-1133">Transmembrane helix</keyword>
<evidence type="ECO:0000313" key="7">
    <source>
        <dbReference type="EMBL" id="KAF9752560.1"/>
    </source>
</evidence>
<dbReference type="Proteomes" id="UP000616885">
    <property type="component" value="Unassembled WGS sequence"/>
</dbReference>
<comment type="caution">
    <text evidence="7">The sequence shown here is derived from an EMBL/GenBank/DDBJ whole genome shotgun (WGS) entry which is preliminary data.</text>
</comment>
<dbReference type="InterPro" id="IPR002523">
    <property type="entry name" value="MgTranspt_CorA/ZnTranspt_ZntB"/>
</dbReference>
<keyword evidence="2 6" id="KW-0812">Transmembrane</keyword>
<dbReference type="GO" id="GO:0046873">
    <property type="term" value="F:metal ion transmembrane transporter activity"/>
    <property type="evidence" value="ECO:0007669"/>
    <property type="project" value="InterPro"/>
</dbReference>
<dbReference type="GO" id="GO:0016020">
    <property type="term" value="C:membrane"/>
    <property type="evidence" value="ECO:0007669"/>
    <property type="project" value="UniProtKB-SubCell"/>
</dbReference>
<feature type="transmembrane region" description="Helical" evidence="6">
    <location>
        <begin position="300"/>
        <end position="320"/>
    </location>
</feature>
<evidence type="ECO:0000256" key="3">
    <source>
        <dbReference type="ARBA" id="ARBA00022989"/>
    </source>
</evidence>
<dbReference type="SUPFAM" id="SSF144083">
    <property type="entry name" value="Magnesium transport protein CorA, transmembrane region"/>
    <property type="match status" value="1"/>
</dbReference>